<evidence type="ECO:0000313" key="8">
    <source>
        <dbReference type="Proteomes" id="UP000540568"/>
    </source>
</evidence>
<feature type="transmembrane region" description="Helical" evidence="5">
    <location>
        <begin position="12"/>
        <end position="37"/>
    </location>
</feature>
<feature type="transmembrane region" description="Helical" evidence="5">
    <location>
        <begin position="87"/>
        <end position="113"/>
    </location>
</feature>
<name>A0A7W3J822_9MICO</name>
<gene>
    <name evidence="7" type="ORF">FHX71_001950</name>
</gene>
<dbReference type="InterPro" id="IPR006685">
    <property type="entry name" value="MscS_channel_2nd"/>
</dbReference>
<dbReference type="PANTHER" id="PTHR30566">
    <property type="entry name" value="YNAI-RELATED MECHANOSENSITIVE ION CHANNEL"/>
    <property type="match status" value="1"/>
</dbReference>
<dbReference type="Pfam" id="PF00924">
    <property type="entry name" value="MS_channel_2nd"/>
    <property type="match status" value="1"/>
</dbReference>
<evidence type="ECO:0000256" key="1">
    <source>
        <dbReference type="ARBA" id="ARBA00004370"/>
    </source>
</evidence>
<dbReference type="Proteomes" id="UP000540568">
    <property type="component" value="Unassembled WGS sequence"/>
</dbReference>
<feature type="transmembrane region" description="Helical" evidence="5">
    <location>
        <begin position="58"/>
        <end position="75"/>
    </location>
</feature>
<reference evidence="7 8" key="1">
    <citation type="submission" date="2020-07" db="EMBL/GenBank/DDBJ databases">
        <title>Sequencing the genomes of 1000 actinobacteria strains.</title>
        <authorList>
            <person name="Klenk H.-P."/>
        </authorList>
    </citation>
    <scope>NUCLEOTIDE SEQUENCE [LARGE SCALE GENOMIC DNA]</scope>
    <source>
        <strain evidence="7 8">DSM 44121</strain>
    </source>
</reference>
<dbReference type="Gene3D" id="1.10.287.1260">
    <property type="match status" value="1"/>
</dbReference>
<dbReference type="AlphaFoldDB" id="A0A7W3J822"/>
<keyword evidence="3 5" id="KW-1133">Transmembrane helix</keyword>
<protein>
    <submittedName>
        <fullName evidence="7">Small-conductance mechanosensitive channel</fullName>
    </submittedName>
</protein>
<dbReference type="GO" id="GO:0055085">
    <property type="term" value="P:transmembrane transport"/>
    <property type="evidence" value="ECO:0007669"/>
    <property type="project" value="InterPro"/>
</dbReference>
<feature type="transmembrane region" description="Helical" evidence="5">
    <location>
        <begin position="134"/>
        <end position="155"/>
    </location>
</feature>
<keyword evidence="8" id="KW-1185">Reference proteome</keyword>
<feature type="domain" description="Mechanosensitive ion channel MscS" evidence="6">
    <location>
        <begin position="183"/>
        <end position="249"/>
    </location>
</feature>
<evidence type="ECO:0000256" key="4">
    <source>
        <dbReference type="ARBA" id="ARBA00023136"/>
    </source>
</evidence>
<dbReference type="RefSeq" id="WP_312876986.1">
    <property type="nucleotide sequence ID" value="NZ_BAAATF010000006.1"/>
</dbReference>
<keyword evidence="2 5" id="KW-0812">Transmembrane</keyword>
<accession>A0A7W3J822</accession>
<evidence type="ECO:0000256" key="3">
    <source>
        <dbReference type="ARBA" id="ARBA00022989"/>
    </source>
</evidence>
<dbReference type="GO" id="GO:0016020">
    <property type="term" value="C:membrane"/>
    <property type="evidence" value="ECO:0007669"/>
    <property type="project" value="UniProtKB-SubCell"/>
</dbReference>
<keyword evidence="4 5" id="KW-0472">Membrane</keyword>
<evidence type="ECO:0000256" key="2">
    <source>
        <dbReference type="ARBA" id="ARBA00022692"/>
    </source>
</evidence>
<dbReference type="SUPFAM" id="SSF50182">
    <property type="entry name" value="Sm-like ribonucleoproteins"/>
    <property type="match status" value="1"/>
</dbReference>
<evidence type="ECO:0000259" key="6">
    <source>
        <dbReference type="Pfam" id="PF00924"/>
    </source>
</evidence>
<sequence>MADEDIEQATNLAVTLGWAALAVTVAYVAVALALKLVRVMARRNTTVQEVALRLRKPAHATFMVLAMWIAVWSTANRRDPWFPVLEHVVVVSVIVSSAWMIGTVAVVVEDRVLRRVGNRLAGRYARRARTQVMVVRRLTIGLVAILASAAVLFTFPEARAASASLLASAGVLSVVAALAAQSSLGNVFAGLQIAFSDAVRVGDVVVVEGEWGTIEDITLAYVVVGIWDERKLILPCTYFTTTPYENWTRRSSEVMGTVEIDVDFRVPLDAMRAELERLVRESGLWDGRVARLQVTAAVSGTVRTRVLVSGADSSALWDLRCAVREGLVTWLQREAPHALPRTRWETEAPSAVRAGAVEGGAQVRAPGPGESLAV</sequence>
<dbReference type="InterPro" id="IPR010920">
    <property type="entry name" value="LSM_dom_sf"/>
</dbReference>
<proteinExistence type="predicted"/>
<comment type="caution">
    <text evidence="7">The sequence shown here is derived from an EMBL/GenBank/DDBJ whole genome shotgun (WGS) entry which is preliminary data.</text>
</comment>
<dbReference type="EMBL" id="JACGWV010000001">
    <property type="protein sequence ID" value="MBA8808008.1"/>
    <property type="molecule type" value="Genomic_DNA"/>
</dbReference>
<organism evidence="7 8">
    <name type="scientific">Promicromonospora sukumoe</name>
    <dbReference type="NCBI Taxonomy" id="88382"/>
    <lineage>
        <taxon>Bacteria</taxon>
        <taxon>Bacillati</taxon>
        <taxon>Actinomycetota</taxon>
        <taxon>Actinomycetes</taxon>
        <taxon>Micrococcales</taxon>
        <taxon>Promicromonosporaceae</taxon>
        <taxon>Promicromonospora</taxon>
    </lineage>
</organism>
<comment type="subcellular location">
    <subcellularLocation>
        <location evidence="1">Membrane</location>
    </subcellularLocation>
</comment>
<evidence type="ECO:0000313" key="7">
    <source>
        <dbReference type="EMBL" id="MBA8808008.1"/>
    </source>
</evidence>
<dbReference type="InterPro" id="IPR023408">
    <property type="entry name" value="MscS_beta-dom_sf"/>
</dbReference>
<evidence type="ECO:0000256" key="5">
    <source>
        <dbReference type="SAM" id="Phobius"/>
    </source>
</evidence>
<dbReference type="Gene3D" id="2.30.30.60">
    <property type="match status" value="1"/>
</dbReference>
<dbReference type="PANTHER" id="PTHR30566:SF25">
    <property type="entry name" value="INNER MEMBRANE PROTEIN"/>
    <property type="match status" value="1"/>
</dbReference>